<feature type="compositionally biased region" description="Basic and acidic residues" evidence="3">
    <location>
        <begin position="1"/>
        <end position="10"/>
    </location>
</feature>
<dbReference type="InterPro" id="IPR000504">
    <property type="entry name" value="RRM_dom"/>
</dbReference>
<evidence type="ECO:0000313" key="6">
    <source>
        <dbReference type="Proteomes" id="UP000825935"/>
    </source>
</evidence>
<feature type="region of interest" description="Disordered" evidence="3">
    <location>
        <begin position="322"/>
        <end position="384"/>
    </location>
</feature>
<protein>
    <recommendedName>
        <fullName evidence="4">RRM domain-containing protein</fullName>
    </recommendedName>
</protein>
<dbReference type="PROSITE" id="PS50102">
    <property type="entry name" value="RRM"/>
    <property type="match status" value="2"/>
</dbReference>
<dbReference type="SUPFAM" id="SSF54928">
    <property type="entry name" value="RNA-binding domain, RBD"/>
    <property type="match status" value="2"/>
</dbReference>
<feature type="compositionally biased region" description="Acidic residues" evidence="3">
    <location>
        <begin position="11"/>
        <end position="27"/>
    </location>
</feature>
<dbReference type="Gene3D" id="3.30.70.330">
    <property type="match status" value="2"/>
</dbReference>
<dbReference type="Pfam" id="PF00076">
    <property type="entry name" value="RRM_1"/>
    <property type="match status" value="2"/>
</dbReference>
<comment type="caution">
    <text evidence="5">The sequence shown here is derived from an EMBL/GenBank/DDBJ whole genome shotgun (WGS) entry which is preliminary data.</text>
</comment>
<feature type="domain" description="RRM" evidence="4">
    <location>
        <begin position="161"/>
        <end position="238"/>
    </location>
</feature>
<name>A0A8T2UUJ4_CERRI</name>
<dbReference type="PANTHER" id="PTHR48024:SF25">
    <property type="entry name" value="UBP1-ASSOCIATED PROTEIN 2C"/>
    <property type="match status" value="1"/>
</dbReference>
<dbReference type="Proteomes" id="UP000825935">
    <property type="component" value="Chromosome 5"/>
</dbReference>
<feature type="compositionally biased region" description="Low complexity" evidence="3">
    <location>
        <begin position="347"/>
        <end position="361"/>
    </location>
</feature>
<evidence type="ECO:0000259" key="4">
    <source>
        <dbReference type="PROSITE" id="PS50102"/>
    </source>
</evidence>
<proteinExistence type="predicted"/>
<dbReference type="PANTHER" id="PTHR48024">
    <property type="entry name" value="GEO13361P1-RELATED"/>
    <property type="match status" value="1"/>
</dbReference>
<dbReference type="InterPro" id="IPR035979">
    <property type="entry name" value="RBD_domain_sf"/>
</dbReference>
<sequence>MEQKKRKVEEQNGEAQEDAPSAEDIEQLVEPLSKEQLASIIKQVALTHPDALEELRKLNDEDPAKRKVFVRGLNFTTDSNVLKRAFGKYGVVEEAVVISDKGSGKSKGFGFVTFKNRDACIRALKEPSKKIEGRMTVSQLSGAASYITAGPQYGNESTVLRKVFVGNVPKSTEGGDLLEFFSQFGEIEEGPLGFDKVTGKCKGFAIFVFKTVEGARKCLDEPVLEFEGKQLQCKLADSSKSREEPAPLSSVLGYDITNPSSISSSYSSAYLSGSAHGIGHSYLQPSTLPSYGGFDSLGMRSSSFLGGDSAYTPGSLTSSLGLGGTSHSPLKQTSYTPGTLTSPLGLGASSQSPRPQASRSGPLHSLHTNQAEGPGYPSVPRSYY</sequence>
<dbReference type="OMA" id="CCNGSTF"/>
<dbReference type="GO" id="GO:0003723">
    <property type="term" value="F:RNA binding"/>
    <property type="evidence" value="ECO:0007669"/>
    <property type="project" value="UniProtKB-UniRule"/>
</dbReference>
<feature type="domain" description="RRM" evidence="4">
    <location>
        <begin position="66"/>
        <end position="152"/>
    </location>
</feature>
<keyword evidence="6" id="KW-1185">Reference proteome</keyword>
<feature type="region of interest" description="Disordered" evidence="3">
    <location>
        <begin position="1"/>
        <end position="28"/>
    </location>
</feature>
<accession>A0A8T2UUJ4</accession>
<dbReference type="InterPro" id="IPR012677">
    <property type="entry name" value="Nucleotide-bd_a/b_plait_sf"/>
</dbReference>
<dbReference type="SMART" id="SM00360">
    <property type="entry name" value="RRM"/>
    <property type="match status" value="2"/>
</dbReference>
<gene>
    <name evidence="5" type="ORF">KP509_05G072300</name>
</gene>
<dbReference type="AlphaFoldDB" id="A0A8T2UUJ4"/>
<keyword evidence="1 2" id="KW-0694">RNA-binding</keyword>
<evidence type="ECO:0000256" key="1">
    <source>
        <dbReference type="ARBA" id="ARBA00022884"/>
    </source>
</evidence>
<feature type="compositionally biased region" description="Polar residues" evidence="3">
    <location>
        <begin position="331"/>
        <end position="342"/>
    </location>
</feature>
<evidence type="ECO:0000256" key="2">
    <source>
        <dbReference type="PROSITE-ProRule" id="PRU00176"/>
    </source>
</evidence>
<reference evidence="5" key="1">
    <citation type="submission" date="2021-08" db="EMBL/GenBank/DDBJ databases">
        <title>WGS assembly of Ceratopteris richardii.</title>
        <authorList>
            <person name="Marchant D.B."/>
            <person name="Chen G."/>
            <person name="Jenkins J."/>
            <person name="Shu S."/>
            <person name="Leebens-Mack J."/>
            <person name="Grimwood J."/>
            <person name="Schmutz J."/>
            <person name="Soltis P."/>
            <person name="Soltis D."/>
            <person name="Chen Z.-H."/>
        </authorList>
    </citation>
    <scope>NUCLEOTIDE SEQUENCE</scope>
    <source>
        <strain evidence="5">Whitten #5841</strain>
        <tissue evidence="5">Leaf</tissue>
    </source>
</reference>
<evidence type="ECO:0000313" key="5">
    <source>
        <dbReference type="EMBL" id="KAH7437443.1"/>
    </source>
</evidence>
<organism evidence="5 6">
    <name type="scientific">Ceratopteris richardii</name>
    <name type="common">Triangle waterfern</name>
    <dbReference type="NCBI Taxonomy" id="49495"/>
    <lineage>
        <taxon>Eukaryota</taxon>
        <taxon>Viridiplantae</taxon>
        <taxon>Streptophyta</taxon>
        <taxon>Embryophyta</taxon>
        <taxon>Tracheophyta</taxon>
        <taxon>Polypodiopsida</taxon>
        <taxon>Polypodiidae</taxon>
        <taxon>Polypodiales</taxon>
        <taxon>Pteridineae</taxon>
        <taxon>Pteridaceae</taxon>
        <taxon>Parkerioideae</taxon>
        <taxon>Ceratopteris</taxon>
    </lineage>
</organism>
<dbReference type="InterPro" id="IPR050886">
    <property type="entry name" value="RNA-binding_reg"/>
</dbReference>
<dbReference type="OrthoDB" id="1875751at2759"/>
<evidence type="ECO:0000256" key="3">
    <source>
        <dbReference type="SAM" id="MobiDB-lite"/>
    </source>
</evidence>
<dbReference type="EMBL" id="CM035410">
    <property type="protein sequence ID" value="KAH7437443.1"/>
    <property type="molecule type" value="Genomic_DNA"/>
</dbReference>